<proteinExistence type="inferred from homology"/>
<dbReference type="AlphaFoldDB" id="A0A803L1P3"/>
<protein>
    <submittedName>
        <fullName evidence="3">Uncharacterized protein</fullName>
    </submittedName>
</protein>
<dbReference type="PANTHER" id="PTHR33107:SF81">
    <property type="entry name" value="TRYPSIN INHIBITOR A"/>
    <property type="match status" value="1"/>
</dbReference>
<dbReference type="InterPro" id="IPR011065">
    <property type="entry name" value="Kunitz_inhibitor_STI-like_sf"/>
</dbReference>
<keyword evidence="4" id="KW-1185">Reference proteome</keyword>
<evidence type="ECO:0000313" key="4">
    <source>
        <dbReference type="Proteomes" id="UP000596660"/>
    </source>
</evidence>
<dbReference type="InterPro" id="IPR002160">
    <property type="entry name" value="Prot_inh_Kunz-lg"/>
</dbReference>
<dbReference type="Gramene" id="AUR62005781-RA">
    <property type="protein sequence ID" value="AUR62005781-RA:cds"/>
    <property type="gene ID" value="AUR62005781"/>
</dbReference>
<organism evidence="3 4">
    <name type="scientific">Chenopodium quinoa</name>
    <name type="common">Quinoa</name>
    <dbReference type="NCBI Taxonomy" id="63459"/>
    <lineage>
        <taxon>Eukaryota</taxon>
        <taxon>Viridiplantae</taxon>
        <taxon>Streptophyta</taxon>
        <taxon>Embryophyta</taxon>
        <taxon>Tracheophyta</taxon>
        <taxon>Spermatophyta</taxon>
        <taxon>Magnoliopsida</taxon>
        <taxon>eudicotyledons</taxon>
        <taxon>Gunneridae</taxon>
        <taxon>Pentapetalae</taxon>
        <taxon>Caryophyllales</taxon>
        <taxon>Chenopodiaceae</taxon>
        <taxon>Chenopodioideae</taxon>
        <taxon>Atripliceae</taxon>
        <taxon>Chenopodium</taxon>
    </lineage>
</organism>
<keyword evidence="2" id="KW-1015">Disulfide bond</keyword>
<dbReference type="Proteomes" id="UP000596660">
    <property type="component" value="Unplaced"/>
</dbReference>
<reference evidence="3" key="1">
    <citation type="journal article" date="2017" name="Nature">
        <title>The genome of Chenopodium quinoa.</title>
        <authorList>
            <person name="Jarvis D.E."/>
            <person name="Ho Y.S."/>
            <person name="Lightfoot D.J."/>
            <person name="Schmoeckel S.M."/>
            <person name="Li B."/>
            <person name="Borm T.J.A."/>
            <person name="Ohyanagi H."/>
            <person name="Mineta K."/>
            <person name="Michell C.T."/>
            <person name="Saber N."/>
            <person name="Kharbatia N.M."/>
            <person name="Rupper R.R."/>
            <person name="Sharp A.R."/>
            <person name="Dally N."/>
            <person name="Boughton B.A."/>
            <person name="Woo Y.H."/>
            <person name="Gao G."/>
            <person name="Schijlen E.G.W.M."/>
            <person name="Guo X."/>
            <person name="Momin A.A."/>
            <person name="Negrao S."/>
            <person name="Al-Babili S."/>
            <person name="Gehring C."/>
            <person name="Roessner U."/>
            <person name="Jung C."/>
            <person name="Murphy K."/>
            <person name="Arold S.T."/>
            <person name="Gojobori T."/>
            <person name="van der Linden C.G."/>
            <person name="van Loo E.N."/>
            <person name="Jellen E.N."/>
            <person name="Maughan P.J."/>
            <person name="Tester M."/>
        </authorList>
    </citation>
    <scope>NUCLEOTIDE SEQUENCE [LARGE SCALE GENOMIC DNA]</scope>
    <source>
        <strain evidence="3">cv. PI 614886</strain>
    </source>
</reference>
<dbReference type="PANTHER" id="PTHR33107">
    <property type="entry name" value="KUNITZ TRYPSIN INHIBITOR 2"/>
    <property type="match status" value="1"/>
</dbReference>
<name>A0A803L1P3_CHEQI</name>
<evidence type="ECO:0000256" key="1">
    <source>
        <dbReference type="ARBA" id="ARBA00005440"/>
    </source>
</evidence>
<dbReference type="GO" id="GO:0004866">
    <property type="term" value="F:endopeptidase inhibitor activity"/>
    <property type="evidence" value="ECO:0007669"/>
    <property type="project" value="InterPro"/>
</dbReference>
<dbReference type="SMART" id="SM00452">
    <property type="entry name" value="STI"/>
    <property type="match status" value="1"/>
</dbReference>
<evidence type="ECO:0000313" key="3">
    <source>
        <dbReference type="EnsemblPlants" id="AUR62005781-RA:cds"/>
    </source>
</evidence>
<sequence length="174" mass="19532">MLNLSPFTTTAANITVLDIDGYPLQANTTNYYILPVNRGPHYGGLVLTSKLVFQPCPLFIALDKGQIPDGFPYKFYSVNHKDSLIFLSTDLNLELEVLNFCMQTNIWQLYNDAGTRKVLVNIHGTLGNPGAETLDSWFKIEKAGKGEYDYKFVYCPSVVSLVSQFVVIWVFSFG</sequence>
<dbReference type="Gene3D" id="2.80.10.50">
    <property type="match status" value="1"/>
</dbReference>
<evidence type="ECO:0000256" key="2">
    <source>
        <dbReference type="ARBA" id="ARBA00023157"/>
    </source>
</evidence>
<dbReference type="Pfam" id="PF00197">
    <property type="entry name" value="Kunitz_legume"/>
    <property type="match status" value="1"/>
</dbReference>
<comment type="similarity">
    <text evidence="1">Belongs to the protease inhibitor I3 (leguminous Kunitz-type inhibitor) family.</text>
</comment>
<accession>A0A803L1P3</accession>
<reference evidence="3" key="2">
    <citation type="submission" date="2021-03" db="UniProtKB">
        <authorList>
            <consortium name="EnsemblPlants"/>
        </authorList>
    </citation>
    <scope>IDENTIFICATION</scope>
</reference>
<dbReference type="SUPFAM" id="SSF50386">
    <property type="entry name" value="STI-like"/>
    <property type="match status" value="1"/>
</dbReference>
<dbReference type="OMA" id="CGFVSCF"/>
<dbReference type="EnsemblPlants" id="AUR62005781-RA">
    <property type="protein sequence ID" value="AUR62005781-RA:cds"/>
    <property type="gene ID" value="AUR62005781"/>
</dbReference>